<accession>A0ABX5XUS4</accession>
<protein>
    <submittedName>
        <fullName evidence="1">Uncharacterized protein</fullName>
    </submittedName>
</protein>
<keyword evidence="2" id="KW-1185">Reference proteome</keyword>
<evidence type="ECO:0000313" key="2">
    <source>
        <dbReference type="Proteomes" id="UP000318081"/>
    </source>
</evidence>
<dbReference type="RefSeq" id="WP_145215970.1">
    <property type="nucleotide sequence ID" value="NZ_CP036432.1"/>
</dbReference>
<reference evidence="1 2" key="1">
    <citation type="submission" date="2019-02" db="EMBL/GenBank/DDBJ databases">
        <title>Deep-cultivation of Planctomycetes and their phenomic and genomic characterization uncovers novel biology.</title>
        <authorList>
            <person name="Wiegand S."/>
            <person name="Jogler M."/>
            <person name="Boedeker C."/>
            <person name="Pinto D."/>
            <person name="Vollmers J."/>
            <person name="Rivas-Marin E."/>
            <person name="Kohn T."/>
            <person name="Peeters S.H."/>
            <person name="Heuer A."/>
            <person name="Rast P."/>
            <person name="Oberbeckmann S."/>
            <person name="Bunk B."/>
            <person name="Jeske O."/>
            <person name="Meyerdierks A."/>
            <person name="Storesund J.E."/>
            <person name="Kallscheuer N."/>
            <person name="Luecker S."/>
            <person name="Lage O.M."/>
            <person name="Pohl T."/>
            <person name="Merkel B.J."/>
            <person name="Hornburger P."/>
            <person name="Mueller R.-W."/>
            <person name="Bruemmer F."/>
            <person name="Labrenz M."/>
            <person name="Spormann A.M."/>
            <person name="Op den Camp H."/>
            <person name="Overmann J."/>
            <person name="Amann R."/>
            <person name="Jetten M.S.M."/>
            <person name="Mascher T."/>
            <person name="Medema M.H."/>
            <person name="Devos D.P."/>
            <person name="Kaster A.-K."/>
            <person name="Ovreas L."/>
            <person name="Rohde M."/>
            <person name="Galperin M.Y."/>
            <person name="Jogler C."/>
        </authorList>
    </citation>
    <scope>NUCLEOTIDE SEQUENCE [LARGE SCALE GENOMIC DNA]</scope>
    <source>
        <strain evidence="1 2">TBK1r</strain>
    </source>
</reference>
<proteinExistence type="predicted"/>
<name>A0ABX5XUS4_9BACT</name>
<dbReference type="Proteomes" id="UP000318081">
    <property type="component" value="Chromosome"/>
</dbReference>
<sequence length="76" mass="8910">MLVIKSPFVLPTDRPRLDLEDTDPNRQDQCQDSRIDILRLEISSQWDECEKQARHVEAKRRLAQLGTLLFDRSEAC</sequence>
<organism evidence="1 2">
    <name type="scientific">Stieleria magnilauensis</name>
    <dbReference type="NCBI Taxonomy" id="2527963"/>
    <lineage>
        <taxon>Bacteria</taxon>
        <taxon>Pseudomonadati</taxon>
        <taxon>Planctomycetota</taxon>
        <taxon>Planctomycetia</taxon>
        <taxon>Pirellulales</taxon>
        <taxon>Pirellulaceae</taxon>
        <taxon>Stieleria</taxon>
    </lineage>
</organism>
<gene>
    <name evidence="1" type="ORF">TBK1r_47990</name>
</gene>
<dbReference type="EMBL" id="CP036432">
    <property type="protein sequence ID" value="QDV85783.1"/>
    <property type="molecule type" value="Genomic_DNA"/>
</dbReference>
<evidence type="ECO:0000313" key="1">
    <source>
        <dbReference type="EMBL" id="QDV85783.1"/>
    </source>
</evidence>